<reference evidence="1" key="1">
    <citation type="submission" date="2018-10" db="EMBL/GenBank/DDBJ databases">
        <title>Hidden diversity of soil giant viruses.</title>
        <authorList>
            <person name="Schulz F."/>
            <person name="Alteio L."/>
            <person name="Goudeau D."/>
            <person name="Ryan E.M."/>
            <person name="Malmstrom R.R."/>
            <person name="Blanchard J."/>
            <person name="Woyke T."/>
        </authorList>
    </citation>
    <scope>NUCLEOTIDE SEQUENCE</scope>
    <source>
        <strain evidence="1">GAV1</strain>
    </source>
</reference>
<sequence>QSHVKINFERSTYNTSLQDQCLKCIYKILTHQINVSKAMIIISTLFI</sequence>
<gene>
    <name evidence="1" type="ORF">Gaeavirus27_7</name>
</gene>
<organism evidence="1">
    <name type="scientific">Gaeavirus sp</name>
    <dbReference type="NCBI Taxonomy" id="2487767"/>
    <lineage>
        <taxon>Viruses</taxon>
        <taxon>Varidnaviria</taxon>
        <taxon>Bamfordvirae</taxon>
        <taxon>Nucleocytoviricota</taxon>
        <taxon>Megaviricetes</taxon>
        <taxon>Imitervirales</taxon>
        <taxon>Mimiviridae</taxon>
        <taxon>Klosneuvirinae</taxon>
    </lineage>
</organism>
<name>A0A3G5A281_9VIRU</name>
<protein>
    <submittedName>
        <fullName evidence="1">Uncharacterized protein</fullName>
    </submittedName>
</protein>
<dbReference type="EMBL" id="MK072225">
    <property type="protein sequence ID" value="AYV80301.1"/>
    <property type="molecule type" value="Genomic_DNA"/>
</dbReference>
<evidence type="ECO:0000313" key="1">
    <source>
        <dbReference type="EMBL" id="AYV80301.1"/>
    </source>
</evidence>
<proteinExistence type="predicted"/>
<accession>A0A3G5A281</accession>
<feature type="non-terminal residue" evidence="1">
    <location>
        <position position="1"/>
    </location>
</feature>